<sequence>MLLGLPLTGTQLSPVAPRSWVLPSGHTPGNCHDRRDEPDEDLRCCTILGATIVAPELVRYKVDIAALSETRFSEQGQLEEVGTGYTFFWNGRPKAERRNAGVAFAIRNDIVGRLPCLPQGINDCLMNLRLPLRGYQFAIIISALAPPISSSDVTKDKFYEDLHALLATVSTVDKLIVLGDFNARVGTDHAAWQGVLGPHGLGSCNNNGLLLLHTCAEHRLLLTNNFFHLLTREKAKRMHPRSRRRHLLDFVLVRRRDRQDVLVTKVIRDADGWTDHRLNLENLHASAYNATVETRWCQLRNTIRFTALKVLGCARRQHEDWFDDNDAEISNLLAEKNGLHKAYMDLRTDAIKAAFFRCRRLVQQRLREMHDAWMI</sequence>
<dbReference type="Gene3D" id="3.60.10.10">
    <property type="entry name" value="Endonuclease/exonuclease/phosphatase"/>
    <property type="match status" value="1"/>
</dbReference>
<evidence type="ECO:0000313" key="2">
    <source>
        <dbReference type="EMBL" id="VDL92139.1"/>
    </source>
</evidence>
<dbReference type="Pfam" id="PF03372">
    <property type="entry name" value="Exo_endo_phos"/>
    <property type="match status" value="1"/>
</dbReference>
<dbReference type="GO" id="GO:0003824">
    <property type="term" value="F:catalytic activity"/>
    <property type="evidence" value="ECO:0007669"/>
    <property type="project" value="InterPro"/>
</dbReference>
<dbReference type="Proteomes" id="UP000275846">
    <property type="component" value="Unassembled WGS sequence"/>
</dbReference>
<reference evidence="4" key="1">
    <citation type="submission" date="2016-06" db="UniProtKB">
        <authorList>
            <consortium name="WormBaseParasite"/>
        </authorList>
    </citation>
    <scope>IDENTIFICATION</scope>
</reference>
<accession>A0A183SNF6</accession>
<evidence type="ECO:0000313" key="4">
    <source>
        <dbReference type="WBParaSite" id="SSLN_0000594101-mRNA-1"/>
    </source>
</evidence>
<evidence type="ECO:0000259" key="1">
    <source>
        <dbReference type="Pfam" id="PF03372"/>
    </source>
</evidence>
<protein>
    <submittedName>
        <fullName evidence="4">Endo/exonuclease/phosphatase domain-containing protein</fullName>
    </submittedName>
</protein>
<name>A0A183SNF6_SCHSO</name>
<organism evidence="4">
    <name type="scientific">Schistocephalus solidus</name>
    <name type="common">Tapeworm</name>
    <dbReference type="NCBI Taxonomy" id="70667"/>
    <lineage>
        <taxon>Eukaryota</taxon>
        <taxon>Metazoa</taxon>
        <taxon>Spiralia</taxon>
        <taxon>Lophotrochozoa</taxon>
        <taxon>Platyhelminthes</taxon>
        <taxon>Cestoda</taxon>
        <taxon>Eucestoda</taxon>
        <taxon>Diphyllobothriidea</taxon>
        <taxon>Diphyllobothriidae</taxon>
        <taxon>Schistocephalus</taxon>
    </lineage>
</organism>
<keyword evidence="3" id="KW-1185">Reference proteome</keyword>
<dbReference type="PANTHER" id="PTHR23227:SF84">
    <property type="entry name" value="ENDONUCLEASE_EXONUCLEASE_PHOSPHATASE DOMAIN-CONTAINING PROTEIN"/>
    <property type="match status" value="1"/>
</dbReference>
<dbReference type="WBParaSite" id="SSLN_0000594101-mRNA-1">
    <property type="protein sequence ID" value="SSLN_0000594101-mRNA-1"/>
    <property type="gene ID" value="SSLN_0000594101"/>
</dbReference>
<reference evidence="2 3" key="2">
    <citation type="submission" date="2018-11" db="EMBL/GenBank/DDBJ databases">
        <authorList>
            <consortium name="Pathogen Informatics"/>
        </authorList>
    </citation>
    <scope>NUCLEOTIDE SEQUENCE [LARGE SCALE GENOMIC DNA]</scope>
    <source>
        <strain evidence="2 3">NST_G2</strain>
    </source>
</reference>
<evidence type="ECO:0000313" key="3">
    <source>
        <dbReference type="Proteomes" id="UP000275846"/>
    </source>
</evidence>
<dbReference type="EMBL" id="UYSU01033387">
    <property type="protein sequence ID" value="VDL92139.1"/>
    <property type="molecule type" value="Genomic_DNA"/>
</dbReference>
<dbReference type="InterPro" id="IPR027124">
    <property type="entry name" value="Swc5/CFDP1/2"/>
</dbReference>
<dbReference type="InterPro" id="IPR005135">
    <property type="entry name" value="Endo/exonuclease/phosphatase"/>
</dbReference>
<dbReference type="InterPro" id="IPR036691">
    <property type="entry name" value="Endo/exonu/phosph_ase_sf"/>
</dbReference>
<dbReference type="AlphaFoldDB" id="A0A183SNF6"/>
<proteinExistence type="predicted"/>
<feature type="domain" description="Endonuclease/exonuclease/phosphatase" evidence="1">
    <location>
        <begin position="53"/>
        <end position="212"/>
    </location>
</feature>
<dbReference type="STRING" id="70667.A0A183SNF6"/>
<dbReference type="PANTHER" id="PTHR23227">
    <property type="entry name" value="BUCENTAUR RELATED"/>
    <property type="match status" value="1"/>
</dbReference>
<dbReference type="OrthoDB" id="10063195at2759"/>
<gene>
    <name evidence="2" type="ORF">SSLN_LOCUS5754</name>
</gene>
<dbReference type="SUPFAM" id="SSF56219">
    <property type="entry name" value="DNase I-like"/>
    <property type="match status" value="1"/>
</dbReference>